<sequence>MHKRVVWLSAVAHVTAKLEPALTTVIVETPVAQSFFSHQLQTFSILQLLEVSAVTWAMLRAVAQLTRCHPSLIASTSFRIFFFSMTAPCSGPRLLIFRELFTRQVVKCDVRFTGFFNYFRDEISERP</sequence>
<name>A0A8D8D182_CULPI</name>
<dbReference type="EMBL" id="HBUE01141234">
    <property type="protein sequence ID" value="CAG6500871.1"/>
    <property type="molecule type" value="Transcribed_RNA"/>
</dbReference>
<organism evidence="1">
    <name type="scientific">Culex pipiens</name>
    <name type="common">House mosquito</name>
    <dbReference type="NCBI Taxonomy" id="7175"/>
    <lineage>
        <taxon>Eukaryota</taxon>
        <taxon>Metazoa</taxon>
        <taxon>Ecdysozoa</taxon>
        <taxon>Arthropoda</taxon>
        <taxon>Hexapoda</taxon>
        <taxon>Insecta</taxon>
        <taxon>Pterygota</taxon>
        <taxon>Neoptera</taxon>
        <taxon>Endopterygota</taxon>
        <taxon>Diptera</taxon>
        <taxon>Nematocera</taxon>
        <taxon>Culicoidea</taxon>
        <taxon>Culicidae</taxon>
        <taxon>Culicinae</taxon>
        <taxon>Culicini</taxon>
        <taxon>Culex</taxon>
        <taxon>Culex</taxon>
    </lineage>
</organism>
<evidence type="ECO:0000313" key="1">
    <source>
        <dbReference type="EMBL" id="CAG6500871.1"/>
    </source>
</evidence>
<dbReference type="AlphaFoldDB" id="A0A8D8D182"/>
<reference evidence="1" key="1">
    <citation type="submission" date="2021-05" db="EMBL/GenBank/DDBJ databases">
        <authorList>
            <person name="Alioto T."/>
            <person name="Alioto T."/>
            <person name="Gomez Garrido J."/>
        </authorList>
    </citation>
    <scope>NUCLEOTIDE SEQUENCE</scope>
</reference>
<accession>A0A8D8D182</accession>
<proteinExistence type="predicted"/>
<protein>
    <submittedName>
        <fullName evidence="1">(northern house mosquito) hypothetical protein</fullName>
    </submittedName>
</protein>